<keyword evidence="2" id="KW-1185">Reference proteome</keyword>
<accession>A0A0R2H021</accession>
<dbReference type="RefSeq" id="WP_057744738.1">
    <property type="nucleotide sequence ID" value="NZ_BJLU01000007.1"/>
</dbReference>
<dbReference type="PATRIC" id="fig|1629.5.peg.561"/>
<evidence type="ECO:0000313" key="1">
    <source>
        <dbReference type="EMBL" id="KRN46289.1"/>
    </source>
</evidence>
<dbReference type="EMBL" id="JQBM01000002">
    <property type="protein sequence ID" value="KRN46289.1"/>
    <property type="molecule type" value="Genomic_DNA"/>
</dbReference>
<reference evidence="1 2" key="1">
    <citation type="journal article" date="2015" name="Genome Announc.">
        <title>Expanding the biotechnology potential of lactobacilli through comparative genomics of 213 strains and associated genera.</title>
        <authorList>
            <person name="Sun Z."/>
            <person name="Harris H.M."/>
            <person name="McCann A."/>
            <person name="Guo C."/>
            <person name="Argimon S."/>
            <person name="Zhang W."/>
            <person name="Yang X."/>
            <person name="Jeffery I.B."/>
            <person name="Cooney J.C."/>
            <person name="Kagawa T.F."/>
            <person name="Liu W."/>
            <person name="Song Y."/>
            <person name="Salvetti E."/>
            <person name="Wrobel A."/>
            <person name="Rasinkangas P."/>
            <person name="Parkhill J."/>
            <person name="Rea M.C."/>
            <person name="O'Sullivan O."/>
            <person name="Ritari J."/>
            <person name="Douillard F.P."/>
            <person name="Paul Ross R."/>
            <person name="Yang R."/>
            <person name="Briner A.E."/>
            <person name="Felis G.E."/>
            <person name="de Vos W.M."/>
            <person name="Barrangou R."/>
            <person name="Klaenhammer T.R."/>
            <person name="Caufield P.W."/>
            <person name="Cui Y."/>
            <person name="Zhang H."/>
            <person name="O'Toole P.W."/>
        </authorList>
    </citation>
    <scope>NUCLEOTIDE SEQUENCE [LARGE SCALE GENOMIC DNA]</scope>
    <source>
        <strain evidence="1 2">DSM 20410</strain>
    </source>
</reference>
<gene>
    <name evidence="1" type="ORF">IV50_GL000557</name>
</gene>
<dbReference type="Proteomes" id="UP000051992">
    <property type="component" value="Unassembled WGS sequence"/>
</dbReference>
<dbReference type="AlphaFoldDB" id="A0A0R2H021"/>
<evidence type="ECO:0000313" key="2">
    <source>
        <dbReference type="Proteomes" id="UP000051992"/>
    </source>
</evidence>
<sequence>MVDSAFSIEQNEEISARCAQEKSHLGQLTDKRKFLCNGCGVKLTCINWGKNPSNIKRCYFTPTDRNVLHYLDCPKIDSVERKSQIKKESDMATNLIQTGNEINMCVSKEKAISNIIDESINSSMMNVTRSKNTQINSPTKTSKKANLYSLASFVELYDNPKIQNESTIINASGEKMTLNELFKEANDLNNSSSKSIHIFYGTGKLEKMSKNNEILMIKSDDFPKTIFANLKLVERLNANLIKKYLGTGERVNVYFRGRYDMNDEHPYKPFHDGKVYMDVYFTNM</sequence>
<organism evidence="1 2">
    <name type="scientific">Weissella viridescens</name>
    <name type="common">Lactobacillus viridescens</name>
    <dbReference type="NCBI Taxonomy" id="1629"/>
    <lineage>
        <taxon>Bacteria</taxon>
        <taxon>Bacillati</taxon>
        <taxon>Bacillota</taxon>
        <taxon>Bacilli</taxon>
        <taxon>Lactobacillales</taxon>
        <taxon>Lactobacillaceae</taxon>
        <taxon>Weissella</taxon>
    </lineage>
</organism>
<protein>
    <submittedName>
        <fullName evidence="1">Uncharacterized protein</fullName>
    </submittedName>
</protein>
<name>A0A0R2H021_WEIVI</name>
<comment type="caution">
    <text evidence="1">The sequence shown here is derived from an EMBL/GenBank/DDBJ whole genome shotgun (WGS) entry which is preliminary data.</text>
</comment>
<proteinExistence type="predicted"/>